<dbReference type="NCBIfam" id="TIGR00017">
    <property type="entry name" value="cmk"/>
    <property type="match status" value="1"/>
</dbReference>
<evidence type="ECO:0000256" key="5">
    <source>
        <dbReference type="ARBA" id="ARBA00022840"/>
    </source>
</evidence>
<dbReference type="SUPFAM" id="SSF52540">
    <property type="entry name" value="P-loop containing nucleoside triphosphate hydrolases"/>
    <property type="match status" value="1"/>
</dbReference>
<evidence type="ECO:0000313" key="10">
    <source>
        <dbReference type="EMBL" id="APH01382.1"/>
    </source>
</evidence>
<reference evidence="10 11" key="1">
    <citation type="submission" date="2015-11" db="EMBL/GenBank/DDBJ databases">
        <authorList>
            <person name="Zhang Y."/>
            <person name="Guo Z."/>
        </authorList>
    </citation>
    <scope>NUCLEOTIDE SEQUENCE [LARGE SCALE GENOMIC DNA]</scope>
    <source>
        <strain evidence="10 11">YFY001</strain>
    </source>
</reference>
<dbReference type="GO" id="GO:0005524">
    <property type="term" value="F:ATP binding"/>
    <property type="evidence" value="ECO:0007669"/>
    <property type="project" value="UniProtKB-UniRule"/>
</dbReference>
<evidence type="ECO:0000256" key="1">
    <source>
        <dbReference type="ARBA" id="ARBA00009427"/>
    </source>
</evidence>
<dbReference type="EC" id="2.7.4.25" evidence="8"/>
<evidence type="ECO:0000259" key="9">
    <source>
        <dbReference type="Pfam" id="PF02224"/>
    </source>
</evidence>
<evidence type="ECO:0000313" key="11">
    <source>
        <dbReference type="Proteomes" id="UP000182938"/>
    </source>
</evidence>
<dbReference type="InterPro" id="IPR027417">
    <property type="entry name" value="P-loop_NTPase"/>
</dbReference>
<keyword evidence="5 8" id="KW-0067">ATP-binding</keyword>
<dbReference type="InterPro" id="IPR011994">
    <property type="entry name" value="Cytidylate_kinase_dom"/>
</dbReference>
<evidence type="ECO:0000256" key="7">
    <source>
        <dbReference type="ARBA" id="ARBA00048478"/>
    </source>
</evidence>
<dbReference type="EMBL" id="CP013290">
    <property type="protein sequence ID" value="APH01382.1"/>
    <property type="molecule type" value="Genomic_DNA"/>
</dbReference>
<dbReference type="AlphaFoldDB" id="A0A1L3MGF9"/>
<comment type="similarity">
    <text evidence="1 8">Belongs to the cytidylate kinase family. Type 1 subfamily.</text>
</comment>
<comment type="catalytic activity">
    <reaction evidence="7 8">
        <text>CMP + ATP = CDP + ADP</text>
        <dbReference type="Rhea" id="RHEA:11600"/>
        <dbReference type="ChEBI" id="CHEBI:30616"/>
        <dbReference type="ChEBI" id="CHEBI:58069"/>
        <dbReference type="ChEBI" id="CHEBI:60377"/>
        <dbReference type="ChEBI" id="CHEBI:456216"/>
        <dbReference type="EC" id="2.7.4.25"/>
    </reaction>
</comment>
<dbReference type="GO" id="GO:0036431">
    <property type="term" value="F:dCMP kinase activity"/>
    <property type="evidence" value="ECO:0007669"/>
    <property type="project" value="InterPro"/>
</dbReference>
<dbReference type="HAMAP" id="MF_00238">
    <property type="entry name" value="Cytidyl_kinase_type1"/>
    <property type="match status" value="1"/>
</dbReference>
<dbReference type="KEGG" id="jte:ASJ30_07370"/>
<dbReference type="CDD" id="cd02020">
    <property type="entry name" value="CMPK"/>
    <property type="match status" value="1"/>
</dbReference>
<evidence type="ECO:0000256" key="2">
    <source>
        <dbReference type="ARBA" id="ARBA00022679"/>
    </source>
</evidence>
<keyword evidence="4 8" id="KW-0418">Kinase</keyword>
<dbReference type="GO" id="GO:0005737">
    <property type="term" value="C:cytoplasm"/>
    <property type="evidence" value="ECO:0007669"/>
    <property type="project" value="UniProtKB-SubCell"/>
</dbReference>
<dbReference type="GO" id="GO:0036430">
    <property type="term" value="F:CMP kinase activity"/>
    <property type="evidence" value="ECO:0007669"/>
    <property type="project" value="RHEA"/>
</dbReference>
<name>A0A1L3MGF9_9MICO</name>
<evidence type="ECO:0000256" key="4">
    <source>
        <dbReference type="ARBA" id="ARBA00022777"/>
    </source>
</evidence>
<keyword evidence="2 8" id="KW-0808">Transferase</keyword>
<sequence>MTSPPAPFVIGIDGPSGSGKSSVSRAVAARLGAGYLDTGAMYRALTWWCRHTEVDLGDADAIVAAALGLPLEIGDDPQAPTVAVDGIDVAAAIRTSEISSLVSTVATVPEVRVEMQLRQRALIDDFAVRHGACVAEGRDVTTVIAPDAQVRILLTASEEARLRRRSLEVHGATDEAAIAATRDQVVRRDRDDSTVSQFTEAAEGVTVVDTSDLDFEASVAAVMDVVAAARAS</sequence>
<dbReference type="Pfam" id="PF02224">
    <property type="entry name" value="Cytidylate_kin"/>
    <property type="match status" value="1"/>
</dbReference>
<gene>
    <name evidence="8" type="primary">cmk</name>
    <name evidence="10" type="ORF">ASJ30_07370</name>
</gene>
<evidence type="ECO:0000256" key="8">
    <source>
        <dbReference type="HAMAP-Rule" id="MF_00238"/>
    </source>
</evidence>
<dbReference type="GO" id="GO:0006220">
    <property type="term" value="P:pyrimidine nucleotide metabolic process"/>
    <property type="evidence" value="ECO:0007669"/>
    <property type="project" value="UniProtKB-UniRule"/>
</dbReference>
<organism evidence="10 11">
    <name type="scientific">Janibacter indicus</name>
    <dbReference type="NCBI Taxonomy" id="857417"/>
    <lineage>
        <taxon>Bacteria</taxon>
        <taxon>Bacillati</taxon>
        <taxon>Actinomycetota</taxon>
        <taxon>Actinomycetes</taxon>
        <taxon>Micrococcales</taxon>
        <taxon>Intrasporangiaceae</taxon>
        <taxon>Janibacter</taxon>
    </lineage>
</organism>
<dbReference type="InterPro" id="IPR003136">
    <property type="entry name" value="Cytidylate_kin"/>
</dbReference>
<keyword evidence="11" id="KW-1185">Reference proteome</keyword>
<protein>
    <recommendedName>
        <fullName evidence="8">Cytidylate kinase</fullName>
        <shortName evidence="8">CK</shortName>
        <ecNumber evidence="8">2.7.4.25</ecNumber>
    </recommendedName>
    <alternativeName>
        <fullName evidence="8">Cytidine monophosphate kinase</fullName>
        <shortName evidence="8">CMP kinase</shortName>
    </alternativeName>
</protein>
<feature type="domain" description="Cytidylate kinase" evidence="9">
    <location>
        <begin position="10"/>
        <end position="226"/>
    </location>
</feature>
<keyword evidence="3 8" id="KW-0547">Nucleotide-binding</keyword>
<dbReference type="Proteomes" id="UP000182938">
    <property type="component" value="Chromosome"/>
</dbReference>
<evidence type="ECO:0000256" key="3">
    <source>
        <dbReference type="ARBA" id="ARBA00022741"/>
    </source>
</evidence>
<feature type="binding site" evidence="8">
    <location>
        <begin position="14"/>
        <end position="22"/>
    </location>
    <ligand>
        <name>ATP</name>
        <dbReference type="ChEBI" id="CHEBI:30616"/>
    </ligand>
</feature>
<evidence type="ECO:0000256" key="6">
    <source>
        <dbReference type="ARBA" id="ARBA00047615"/>
    </source>
</evidence>
<dbReference type="RefSeq" id="WP_072624533.1">
    <property type="nucleotide sequence ID" value="NZ_CP013290.1"/>
</dbReference>
<accession>A0A1L3MGF9</accession>
<comment type="catalytic activity">
    <reaction evidence="6 8">
        <text>dCMP + ATP = dCDP + ADP</text>
        <dbReference type="Rhea" id="RHEA:25094"/>
        <dbReference type="ChEBI" id="CHEBI:30616"/>
        <dbReference type="ChEBI" id="CHEBI:57566"/>
        <dbReference type="ChEBI" id="CHEBI:58593"/>
        <dbReference type="ChEBI" id="CHEBI:456216"/>
        <dbReference type="EC" id="2.7.4.25"/>
    </reaction>
</comment>
<dbReference type="Gene3D" id="3.40.50.300">
    <property type="entry name" value="P-loop containing nucleotide triphosphate hydrolases"/>
    <property type="match status" value="1"/>
</dbReference>
<comment type="subcellular location">
    <subcellularLocation>
        <location evidence="8">Cytoplasm</location>
    </subcellularLocation>
</comment>
<proteinExistence type="inferred from homology"/>
<keyword evidence="8" id="KW-0963">Cytoplasm</keyword>